<proteinExistence type="predicted"/>
<feature type="compositionally biased region" description="Low complexity" evidence="1">
    <location>
        <begin position="28"/>
        <end position="45"/>
    </location>
</feature>
<evidence type="ECO:0000313" key="3">
    <source>
        <dbReference type="Proteomes" id="UP000613113"/>
    </source>
</evidence>
<gene>
    <name evidence="2" type="ORF">H8K27_01425</name>
</gene>
<keyword evidence="3" id="KW-1185">Reference proteome</keyword>
<feature type="region of interest" description="Disordered" evidence="1">
    <location>
        <begin position="28"/>
        <end position="49"/>
    </location>
</feature>
<dbReference type="RefSeq" id="WP_186861454.1">
    <property type="nucleotide sequence ID" value="NZ_JACOGC010000001.1"/>
</dbReference>
<sequence length="200" mass="20137">MSVSPISTSSYQTVGGLLFPAASSAVTSNSGDTTTADSTSTAVTGNSNNSSLSSAITQSLAQYNANLDLSSLLSATGQQSSSDFLSNLYSALPGLSGSSQNSNALSGLLNGGSAPAAVQLDQNSATIKLQTSIQQLISNLDSSNGSNTETDFGNLQQSFNNLIQNSGGNPDQTSLQSFLQLVATNIQGSSTVGSLFSTSA</sequence>
<dbReference type="EMBL" id="JACOGC010000001">
    <property type="protein sequence ID" value="MBC3883784.1"/>
    <property type="molecule type" value="Genomic_DNA"/>
</dbReference>
<organism evidence="2 3">
    <name type="scientific">Undibacterium griseum</name>
    <dbReference type="NCBI Taxonomy" id="2762295"/>
    <lineage>
        <taxon>Bacteria</taxon>
        <taxon>Pseudomonadati</taxon>
        <taxon>Pseudomonadota</taxon>
        <taxon>Betaproteobacteria</taxon>
        <taxon>Burkholderiales</taxon>
        <taxon>Oxalobacteraceae</taxon>
        <taxon>Undibacterium</taxon>
    </lineage>
</organism>
<reference evidence="2 3" key="1">
    <citation type="submission" date="2020-08" db="EMBL/GenBank/DDBJ databases">
        <title>Novel species isolated from subtropical streams in China.</title>
        <authorList>
            <person name="Lu H."/>
        </authorList>
    </citation>
    <scope>NUCLEOTIDE SEQUENCE [LARGE SCALE GENOMIC DNA]</scope>
    <source>
        <strain evidence="2 3">FT31W</strain>
    </source>
</reference>
<comment type="caution">
    <text evidence="2">The sequence shown here is derived from an EMBL/GenBank/DDBJ whole genome shotgun (WGS) entry which is preliminary data.</text>
</comment>
<dbReference type="Proteomes" id="UP000613113">
    <property type="component" value="Unassembled WGS sequence"/>
</dbReference>
<name>A0ABR6YIU4_9BURK</name>
<protein>
    <submittedName>
        <fullName evidence="2">Uncharacterized protein</fullName>
    </submittedName>
</protein>
<evidence type="ECO:0000256" key="1">
    <source>
        <dbReference type="SAM" id="MobiDB-lite"/>
    </source>
</evidence>
<evidence type="ECO:0000313" key="2">
    <source>
        <dbReference type="EMBL" id="MBC3883784.1"/>
    </source>
</evidence>
<accession>A0ABR6YIU4</accession>